<feature type="compositionally biased region" description="Polar residues" evidence="1">
    <location>
        <begin position="589"/>
        <end position="620"/>
    </location>
</feature>
<protein>
    <submittedName>
        <fullName evidence="2">Uncharacterized protein</fullName>
    </submittedName>
</protein>
<feature type="compositionally biased region" description="Low complexity" evidence="1">
    <location>
        <begin position="300"/>
        <end position="310"/>
    </location>
</feature>
<feature type="compositionally biased region" description="Low complexity" evidence="1">
    <location>
        <begin position="14"/>
        <end position="25"/>
    </location>
</feature>
<feature type="compositionally biased region" description="Low complexity" evidence="1">
    <location>
        <begin position="262"/>
        <end position="279"/>
    </location>
</feature>
<feature type="region of interest" description="Disordered" evidence="1">
    <location>
        <begin position="348"/>
        <end position="379"/>
    </location>
</feature>
<proteinExistence type="predicted"/>
<name>K8FCL8_9CHLO</name>
<feature type="compositionally biased region" description="Basic and acidic residues" evidence="1">
    <location>
        <begin position="242"/>
        <end position="261"/>
    </location>
</feature>
<feature type="region of interest" description="Disordered" evidence="1">
    <location>
        <begin position="393"/>
        <end position="482"/>
    </location>
</feature>
<reference evidence="2 3" key="1">
    <citation type="submission" date="2011-10" db="EMBL/GenBank/DDBJ databases">
        <authorList>
            <person name="Genoscope - CEA"/>
        </authorList>
    </citation>
    <scope>NUCLEOTIDE SEQUENCE [LARGE SCALE GENOMIC DNA]</scope>
    <source>
        <strain evidence="2 3">RCC 1105</strain>
    </source>
</reference>
<feature type="region of interest" description="Disordered" evidence="1">
    <location>
        <begin position="657"/>
        <end position="676"/>
    </location>
</feature>
<feature type="region of interest" description="Disordered" evidence="1">
    <location>
        <begin position="14"/>
        <end position="68"/>
    </location>
</feature>
<dbReference type="GeneID" id="19011715"/>
<feature type="compositionally biased region" description="Low complexity" evidence="1">
    <location>
        <begin position="469"/>
        <end position="482"/>
    </location>
</feature>
<sequence length="676" mass="76349">MTTISFAARAPFARSKGISASSSSARLRRTRVVVKSAARSKRRSDANDDFPPSMTTSPPREEDDNDKNKEEMETYHMQGVSSGGKSLIVFLSWCAFAEKTGILEPIFVNSSPKEEEKKTSKKAQKPTRSARWKDRAKREFSKNTPFGESENFPLKLSFQRGKTYFTEKRFKKSISDGTETKFDAKGEKLKAELQKRKNVEILKRELLQKKMEEAKEIERERAKTQKEAEMKAQKVKEELEMKAKMKIDAERKKQEQKEKAKQQMMMQEQQQQQQQQKTMMDAKKNNKKNDEKQKKKKTKATTTTSATTSKRTIQMPKVSLPDMTQTKESLSKSASSFAEFSKSVSSSAFETSKSIGSSVADVSVKAKDATVSSVKKTVSTASNVATKTKDSLLSIELPKRKEKIIENTTTKKNNKKIQQRQQQQPKKVASSATAKREEKKKKSVEKLKPIQQQKKAILTSKKMEKTKTTKATKSSAAGSTLATKISPSSFSSLAKQSRTLIGDKVTSAVQFATTNIRPPSIATAPTNLSPAAIQQTALYVSSFLLLAFTSSRVRKNRRERAQKRAEREIRLAADRERQKQRWTKAIAQNPDSSQLLGNRTSKTAKTITKSDTSKRLSSASQDDEFDEVREMNASLKKASSNNESGWDEKEYDKMNKEYQKFLKDSRLPKERKGNTK</sequence>
<dbReference type="KEGG" id="bpg:Bathy14g00630"/>
<feature type="compositionally biased region" description="Basic residues" evidence="1">
    <location>
        <begin position="26"/>
        <end position="42"/>
    </location>
</feature>
<evidence type="ECO:0000313" key="3">
    <source>
        <dbReference type="Proteomes" id="UP000198341"/>
    </source>
</evidence>
<feature type="compositionally biased region" description="Basic residues" evidence="1">
    <location>
        <begin position="119"/>
        <end position="130"/>
    </location>
</feature>
<dbReference type="EMBL" id="FO082265">
    <property type="protein sequence ID" value="CCO19638.1"/>
    <property type="molecule type" value="Genomic_DNA"/>
</dbReference>
<feature type="region of interest" description="Disordered" evidence="1">
    <location>
        <begin position="218"/>
        <end position="237"/>
    </location>
</feature>
<accession>K8FCL8</accession>
<evidence type="ECO:0000313" key="2">
    <source>
        <dbReference type="EMBL" id="CCO19638.1"/>
    </source>
</evidence>
<feature type="compositionally biased region" description="Low complexity" evidence="1">
    <location>
        <begin position="369"/>
        <end position="379"/>
    </location>
</feature>
<evidence type="ECO:0000256" key="1">
    <source>
        <dbReference type="SAM" id="MobiDB-lite"/>
    </source>
</evidence>
<feature type="region of interest" description="Disordered" evidence="1">
    <location>
        <begin position="589"/>
        <end position="651"/>
    </location>
</feature>
<feature type="compositionally biased region" description="Low complexity" evidence="1">
    <location>
        <begin position="419"/>
        <end position="433"/>
    </location>
</feature>
<feature type="compositionally biased region" description="Basic and acidic residues" evidence="1">
    <location>
        <begin position="131"/>
        <end position="141"/>
    </location>
</feature>
<dbReference type="RefSeq" id="XP_007509181.1">
    <property type="nucleotide sequence ID" value="XM_007509119.1"/>
</dbReference>
<organism evidence="2 3">
    <name type="scientific">Bathycoccus prasinos</name>
    <dbReference type="NCBI Taxonomy" id="41875"/>
    <lineage>
        <taxon>Eukaryota</taxon>
        <taxon>Viridiplantae</taxon>
        <taxon>Chlorophyta</taxon>
        <taxon>Mamiellophyceae</taxon>
        <taxon>Mamiellales</taxon>
        <taxon>Bathycoccaceae</taxon>
        <taxon>Bathycoccus</taxon>
    </lineage>
</organism>
<feature type="region of interest" description="Disordered" evidence="1">
    <location>
        <begin position="110"/>
        <end position="146"/>
    </location>
</feature>
<dbReference type="Proteomes" id="UP000198341">
    <property type="component" value="Chromosome 14"/>
</dbReference>
<keyword evidence="3" id="KW-1185">Reference proteome</keyword>
<dbReference type="AlphaFoldDB" id="K8FCL8"/>
<feature type="compositionally biased region" description="Basic and acidic residues" evidence="1">
    <location>
        <begin position="280"/>
        <end position="293"/>
    </location>
</feature>
<gene>
    <name evidence="2" type="ordered locus">Bathy14g00630</name>
</gene>
<feature type="region of interest" description="Disordered" evidence="1">
    <location>
        <begin position="242"/>
        <end position="328"/>
    </location>
</feature>